<comment type="function">
    <text evidence="4">Involved in allosteric regulation of aspartate carbamoyltransferase.</text>
</comment>
<dbReference type="InterPro" id="IPR020545">
    <property type="entry name" value="Asp_carbamoyltransf_reg_N"/>
</dbReference>
<comment type="caution">
    <text evidence="7">The sequence shown here is derived from an EMBL/GenBank/DDBJ whole genome shotgun (WGS) entry which is preliminary data.</text>
</comment>
<evidence type="ECO:0000256" key="3">
    <source>
        <dbReference type="ARBA" id="ARBA00022975"/>
    </source>
</evidence>
<feature type="binding site" evidence="4">
    <location>
        <position position="149"/>
    </location>
    <ligand>
        <name>Zn(2+)</name>
        <dbReference type="ChEBI" id="CHEBI:29105"/>
    </ligand>
</feature>
<dbReference type="Pfam" id="PF01948">
    <property type="entry name" value="PyrI"/>
    <property type="match status" value="1"/>
</dbReference>
<comment type="similarity">
    <text evidence="4">Belongs to the PyrI family.</text>
</comment>
<evidence type="ECO:0000256" key="1">
    <source>
        <dbReference type="ARBA" id="ARBA00022723"/>
    </source>
</evidence>
<feature type="binding site" evidence="4">
    <location>
        <position position="115"/>
    </location>
    <ligand>
        <name>Zn(2+)</name>
        <dbReference type="ChEBI" id="CHEBI:29105"/>
    </ligand>
</feature>
<evidence type="ECO:0000313" key="8">
    <source>
        <dbReference type="Proteomes" id="UP000230055"/>
    </source>
</evidence>
<evidence type="ECO:0000256" key="4">
    <source>
        <dbReference type="HAMAP-Rule" id="MF_00002"/>
    </source>
</evidence>
<dbReference type="InterPro" id="IPR002801">
    <property type="entry name" value="Asp_carbamoylTrfase_reg"/>
</dbReference>
<name>A0A2M7R809_9BACT</name>
<gene>
    <name evidence="4" type="primary">pyrI</name>
    <name evidence="7" type="ORF">COY72_01865</name>
</gene>
<dbReference type="PANTHER" id="PTHR35805:SF1">
    <property type="entry name" value="ASPARTATE CARBAMOYLTRANSFERASE REGULATORY CHAIN"/>
    <property type="match status" value="1"/>
</dbReference>
<reference evidence="8" key="1">
    <citation type="submission" date="2017-09" db="EMBL/GenBank/DDBJ databases">
        <title>Depth-based differentiation of microbial function through sediment-hosted aquifers and enrichment of novel symbionts in the deep terrestrial subsurface.</title>
        <authorList>
            <person name="Probst A.J."/>
            <person name="Ladd B."/>
            <person name="Jarett J.K."/>
            <person name="Geller-Mcgrath D.E."/>
            <person name="Sieber C.M.K."/>
            <person name="Emerson J.B."/>
            <person name="Anantharaman K."/>
            <person name="Thomas B.C."/>
            <person name="Malmstrom R."/>
            <person name="Stieglmeier M."/>
            <person name="Klingl A."/>
            <person name="Woyke T."/>
            <person name="Ryan C.M."/>
            <person name="Banfield J.F."/>
        </authorList>
    </citation>
    <scope>NUCLEOTIDE SEQUENCE [LARGE SCALE GENOMIC DNA]</scope>
</reference>
<evidence type="ECO:0000259" key="5">
    <source>
        <dbReference type="Pfam" id="PF01948"/>
    </source>
</evidence>
<feature type="binding site" evidence="4">
    <location>
        <position position="120"/>
    </location>
    <ligand>
        <name>Zn(2+)</name>
        <dbReference type="ChEBI" id="CHEBI:29105"/>
    </ligand>
</feature>
<comment type="subunit">
    <text evidence="4">Contains catalytic and regulatory chains.</text>
</comment>
<dbReference type="GO" id="GO:0046872">
    <property type="term" value="F:metal ion binding"/>
    <property type="evidence" value="ECO:0007669"/>
    <property type="project" value="UniProtKB-KW"/>
</dbReference>
<evidence type="ECO:0000313" key="7">
    <source>
        <dbReference type="EMBL" id="PIY90742.1"/>
    </source>
</evidence>
<proteinExistence type="inferred from homology"/>
<comment type="cofactor">
    <cofactor evidence="4">
        <name>Zn(2+)</name>
        <dbReference type="ChEBI" id="CHEBI:29105"/>
    </cofactor>
    <text evidence="4">Binds 1 zinc ion per subunit.</text>
</comment>
<dbReference type="PANTHER" id="PTHR35805">
    <property type="entry name" value="ASPARTATE CARBAMOYLTRANSFERASE REGULATORY CHAIN"/>
    <property type="match status" value="1"/>
</dbReference>
<evidence type="ECO:0000256" key="2">
    <source>
        <dbReference type="ARBA" id="ARBA00022833"/>
    </source>
</evidence>
<dbReference type="GO" id="GO:0016740">
    <property type="term" value="F:transferase activity"/>
    <property type="evidence" value="ECO:0007669"/>
    <property type="project" value="UniProtKB-KW"/>
</dbReference>
<keyword evidence="1 4" id="KW-0479">Metal-binding</keyword>
<protein>
    <recommendedName>
        <fullName evidence="4">Aspartate carbamoyltransferase regulatory chain</fullName>
    </recommendedName>
</protein>
<dbReference type="GO" id="GO:0006207">
    <property type="term" value="P:'de novo' pyrimidine nucleobase biosynthetic process"/>
    <property type="evidence" value="ECO:0007669"/>
    <property type="project" value="InterPro"/>
</dbReference>
<dbReference type="SUPFAM" id="SSF57825">
    <property type="entry name" value="Aspartate carbamoyltransferase, Regulatory-chain, C-terminal domain"/>
    <property type="match status" value="1"/>
</dbReference>
<dbReference type="HAMAP" id="MF_00002">
    <property type="entry name" value="Asp_carb_tr_reg"/>
    <property type="match status" value="1"/>
</dbReference>
<dbReference type="Gene3D" id="2.30.30.20">
    <property type="entry name" value="Aspartate carbamoyltransferase regulatory subunit, C-terminal domain"/>
    <property type="match status" value="1"/>
</dbReference>
<dbReference type="Pfam" id="PF02748">
    <property type="entry name" value="PyrI_C"/>
    <property type="match status" value="1"/>
</dbReference>
<keyword evidence="7" id="KW-0808">Transferase</keyword>
<evidence type="ECO:0000259" key="6">
    <source>
        <dbReference type="Pfam" id="PF02748"/>
    </source>
</evidence>
<keyword evidence="2 4" id="KW-0862">Zinc</keyword>
<feature type="domain" description="Aspartate carbamoyltransferase regulatory subunit C-terminal" evidence="6">
    <location>
        <begin position="108"/>
        <end position="157"/>
    </location>
</feature>
<dbReference type="InterPro" id="IPR036793">
    <property type="entry name" value="Asp_carbatrfase_reg_N_sf"/>
</dbReference>
<keyword evidence="3 4" id="KW-0665">Pyrimidine biosynthesis</keyword>
<feature type="binding site" evidence="4">
    <location>
        <position position="146"/>
    </location>
    <ligand>
        <name>Zn(2+)</name>
        <dbReference type="ChEBI" id="CHEBI:29105"/>
    </ligand>
</feature>
<dbReference type="GO" id="GO:0009347">
    <property type="term" value="C:aspartate carbamoyltransferase complex"/>
    <property type="evidence" value="ECO:0007669"/>
    <property type="project" value="InterPro"/>
</dbReference>
<dbReference type="EMBL" id="PFLX01000046">
    <property type="protein sequence ID" value="PIY90742.1"/>
    <property type="molecule type" value="Genomic_DNA"/>
</dbReference>
<accession>A0A2M7R809</accession>
<feature type="domain" description="Aspartate carbamoyltransferase regulatory subunit N-terminal" evidence="5">
    <location>
        <begin position="12"/>
        <end position="104"/>
    </location>
</feature>
<dbReference type="InterPro" id="IPR036792">
    <property type="entry name" value="Asp_carbatrfase_reg_C_sf"/>
</dbReference>
<sequence>MNDSKLNEKAWKIRPIKNGIVVDHIVAGQVLNVCKILKILPGSEKVVSIAMNVDSKRLGRKDILKIEGRKIEDVTEIAKIAIISPDATVNVIEDFQVKEKGQVEIPSEIIGIIKCPNPSCISNAPEEPAKTKFQKEKRGSEVFFSCLYCGYIIYPNEVVSAII</sequence>
<dbReference type="Gene3D" id="3.30.70.140">
    <property type="entry name" value="Aspartate carbamoyltransferase regulatory subunit, N-terminal domain"/>
    <property type="match status" value="1"/>
</dbReference>
<dbReference type="InterPro" id="IPR020542">
    <property type="entry name" value="Asp_carbamoyltrfase_reg_C"/>
</dbReference>
<dbReference type="AlphaFoldDB" id="A0A2M7R809"/>
<dbReference type="SUPFAM" id="SSF54893">
    <property type="entry name" value="Aspartate carbamoyltransferase, Regulatory-chain, N-terminal domain"/>
    <property type="match status" value="1"/>
</dbReference>
<organism evidence="7 8">
    <name type="scientific">Candidatus Nealsonbacteria bacterium CG_4_10_14_0_8_um_filter_35_10</name>
    <dbReference type="NCBI Taxonomy" id="1974683"/>
    <lineage>
        <taxon>Bacteria</taxon>
        <taxon>Candidatus Nealsoniibacteriota</taxon>
    </lineage>
</organism>
<dbReference type="NCBIfam" id="TIGR00240">
    <property type="entry name" value="ATCase_reg"/>
    <property type="match status" value="1"/>
</dbReference>
<dbReference type="GO" id="GO:0006221">
    <property type="term" value="P:pyrimidine nucleotide biosynthetic process"/>
    <property type="evidence" value="ECO:0007669"/>
    <property type="project" value="UniProtKB-UniRule"/>
</dbReference>
<dbReference type="Proteomes" id="UP000230055">
    <property type="component" value="Unassembled WGS sequence"/>
</dbReference>